<feature type="domain" description="YMC020W-like alpha/beta hydrolase" evidence="1">
    <location>
        <begin position="24"/>
        <end position="222"/>
    </location>
</feature>
<dbReference type="Pfam" id="PF26147">
    <property type="entry name" value="AB_HYDROLASE_YMC0-YMC35"/>
    <property type="match status" value="1"/>
</dbReference>
<name>A0A0C3HPP7_OIDMZ</name>
<dbReference type="EMBL" id="KN832872">
    <property type="protein sequence ID" value="KIN04985.1"/>
    <property type="molecule type" value="Genomic_DNA"/>
</dbReference>
<dbReference type="InterPro" id="IPR058933">
    <property type="entry name" value="YMC020W-like_ab_hydrolase"/>
</dbReference>
<dbReference type="InterPro" id="IPR058934">
    <property type="entry name" value="YMC020W-like"/>
</dbReference>
<dbReference type="OrthoDB" id="5598028at2759"/>
<sequence length="263" mass="29609">MPFPGCAYLYNACGKADRIRRCIDGSDCCLCNGGVSLGPFPEYKARFTMFSPASSATELFEFADPQSTVSRKYEEALRVAVKYGVRVTYCGSIDDQVVSMESSIFSPVSHPYIYRAVFVDGRIHAPNFLSHLIGFALKLRNLGVSDHGLIRELSTALAGSLYTGEGHSRLYEDDRVYDLAIEFALETSAIRDVPLDVKEYQVPTNANPYVLPWIMRGLLEEDFVKTELDTEVTELLKQFDEWKPTTKVLKDVKYRLEAVRSKL</sequence>
<dbReference type="PANTHER" id="PTHR47349">
    <property type="entry name" value="CHROMOSOME 8, WHOLE GENOME SHOTGUN SEQUENCE"/>
    <property type="match status" value="1"/>
</dbReference>
<gene>
    <name evidence="2" type="ORF">OIDMADRAFT_17794</name>
</gene>
<dbReference type="PANTHER" id="PTHR47349:SF1">
    <property type="entry name" value="AER328WP"/>
    <property type="match status" value="1"/>
</dbReference>
<dbReference type="AlphaFoldDB" id="A0A0C3HPP7"/>
<evidence type="ECO:0000259" key="1">
    <source>
        <dbReference type="Pfam" id="PF26147"/>
    </source>
</evidence>
<keyword evidence="3" id="KW-1185">Reference proteome</keyword>
<evidence type="ECO:0000313" key="2">
    <source>
        <dbReference type="EMBL" id="KIN04985.1"/>
    </source>
</evidence>
<dbReference type="InParanoid" id="A0A0C3HPP7"/>
<dbReference type="Proteomes" id="UP000054321">
    <property type="component" value="Unassembled WGS sequence"/>
</dbReference>
<reference evidence="2 3" key="1">
    <citation type="submission" date="2014-04" db="EMBL/GenBank/DDBJ databases">
        <authorList>
            <consortium name="DOE Joint Genome Institute"/>
            <person name="Kuo A."/>
            <person name="Martino E."/>
            <person name="Perotto S."/>
            <person name="Kohler A."/>
            <person name="Nagy L.G."/>
            <person name="Floudas D."/>
            <person name="Copeland A."/>
            <person name="Barry K.W."/>
            <person name="Cichocki N."/>
            <person name="Veneault-Fourrey C."/>
            <person name="LaButti K."/>
            <person name="Lindquist E.A."/>
            <person name="Lipzen A."/>
            <person name="Lundell T."/>
            <person name="Morin E."/>
            <person name="Murat C."/>
            <person name="Sun H."/>
            <person name="Tunlid A."/>
            <person name="Henrissat B."/>
            <person name="Grigoriev I.V."/>
            <person name="Hibbett D.S."/>
            <person name="Martin F."/>
            <person name="Nordberg H.P."/>
            <person name="Cantor M.N."/>
            <person name="Hua S.X."/>
        </authorList>
    </citation>
    <scope>NUCLEOTIDE SEQUENCE [LARGE SCALE GENOMIC DNA]</scope>
    <source>
        <strain evidence="2 3">Zn</strain>
    </source>
</reference>
<proteinExistence type="predicted"/>
<reference evidence="3" key="2">
    <citation type="submission" date="2015-01" db="EMBL/GenBank/DDBJ databases">
        <title>Evolutionary Origins and Diversification of the Mycorrhizal Mutualists.</title>
        <authorList>
            <consortium name="DOE Joint Genome Institute"/>
            <consortium name="Mycorrhizal Genomics Consortium"/>
            <person name="Kohler A."/>
            <person name="Kuo A."/>
            <person name="Nagy L.G."/>
            <person name="Floudas D."/>
            <person name="Copeland A."/>
            <person name="Barry K.W."/>
            <person name="Cichocki N."/>
            <person name="Veneault-Fourrey C."/>
            <person name="LaButti K."/>
            <person name="Lindquist E.A."/>
            <person name="Lipzen A."/>
            <person name="Lundell T."/>
            <person name="Morin E."/>
            <person name="Murat C."/>
            <person name="Riley R."/>
            <person name="Ohm R."/>
            <person name="Sun H."/>
            <person name="Tunlid A."/>
            <person name="Henrissat B."/>
            <person name="Grigoriev I.V."/>
            <person name="Hibbett D.S."/>
            <person name="Martin F."/>
        </authorList>
    </citation>
    <scope>NUCLEOTIDE SEQUENCE [LARGE SCALE GENOMIC DNA]</scope>
    <source>
        <strain evidence="3">Zn</strain>
    </source>
</reference>
<protein>
    <recommendedName>
        <fullName evidence="1">YMC020W-like alpha/beta hydrolase domain-containing protein</fullName>
    </recommendedName>
</protein>
<evidence type="ECO:0000313" key="3">
    <source>
        <dbReference type="Proteomes" id="UP000054321"/>
    </source>
</evidence>
<organism evidence="2 3">
    <name type="scientific">Oidiodendron maius (strain Zn)</name>
    <dbReference type="NCBI Taxonomy" id="913774"/>
    <lineage>
        <taxon>Eukaryota</taxon>
        <taxon>Fungi</taxon>
        <taxon>Dikarya</taxon>
        <taxon>Ascomycota</taxon>
        <taxon>Pezizomycotina</taxon>
        <taxon>Leotiomycetes</taxon>
        <taxon>Leotiomycetes incertae sedis</taxon>
        <taxon>Myxotrichaceae</taxon>
        <taxon>Oidiodendron</taxon>
    </lineage>
</organism>
<accession>A0A0C3HPP7</accession>
<dbReference type="HOGENOM" id="CLU_010834_2_0_1"/>